<dbReference type="Pfam" id="PF21088">
    <property type="entry name" value="MS_channel_1st"/>
    <property type="match status" value="1"/>
</dbReference>
<keyword evidence="4 8" id="KW-0812">Transmembrane</keyword>
<protein>
    <submittedName>
        <fullName evidence="13">MscS Mechanosensitive ion channel</fullName>
    </submittedName>
</protein>
<evidence type="ECO:0000256" key="3">
    <source>
        <dbReference type="ARBA" id="ARBA00022475"/>
    </source>
</evidence>
<dbReference type="InterPro" id="IPR011014">
    <property type="entry name" value="MscS_channel_TM-2"/>
</dbReference>
<reference evidence="13" key="1">
    <citation type="journal article" date="2015" name="PeerJ">
        <title>First genomic representation of candidate bacterial phylum KSB3 points to enhanced environmental sensing as a trigger of wastewater bulking.</title>
        <authorList>
            <person name="Sekiguchi Y."/>
            <person name="Ohashi A."/>
            <person name="Parks D.H."/>
            <person name="Yamauchi T."/>
            <person name="Tyson G.W."/>
            <person name="Hugenholtz P."/>
        </authorList>
    </citation>
    <scope>NUCLEOTIDE SEQUENCE [LARGE SCALE GENOMIC DNA]</scope>
</reference>
<evidence type="ECO:0000256" key="9">
    <source>
        <dbReference type="SAM" id="SignalP"/>
    </source>
</evidence>
<feature type="coiled-coil region" evidence="7">
    <location>
        <begin position="188"/>
        <end position="215"/>
    </location>
</feature>
<feature type="transmembrane region" description="Helical" evidence="8">
    <location>
        <begin position="656"/>
        <end position="684"/>
    </location>
</feature>
<keyword evidence="5 8" id="KW-1133">Transmembrane helix</keyword>
<dbReference type="InterPro" id="IPR010920">
    <property type="entry name" value="LSM_dom_sf"/>
</dbReference>
<evidence type="ECO:0000256" key="2">
    <source>
        <dbReference type="ARBA" id="ARBA00008017"/>
    </source>
</evidence>
<dbReference type="Pfam" id="PF00924">
    <property type="entry name" value="MS_channel_2nd"/>
    <property type="match status" value="1"/>
</dbReference>
<dbReference type="SUPFAM" id="SSF50182">
    <property type="entry name" value="Sm-like ribonucleoproteins"/>
    <property type="match status" value="1"/>
</dbReference>
<evidence type="ECO:0000256" key="1">
    <source>
        <dbReference type="ARBA" id="ARBA00004651"/>
    </source>
</evidence>
<comment type="subcellular location">
    <subcellularLocation>
        <location evidence="1">Cell membrane</location>
        <topology evidence="1">Multi-pass membrane protein</topology>
    </subcellularLocation>
</comment>
<dbReference type="HOGENOM" id="CLU_016484_0_0_0"/>
<dbReference type="PANTHER" id="PTHR30347">
    <property type="entry name" value="POTASSIUM CHANNEL RELATED"/>
    <property type="match status" value="1"/>
</dbReference>
<dbReference type="Proteomes" id="UP000030700">
    <property type="component" value="Unassembled WGS sequence"/>
</dbReference>
<evidence type="ECO:0000313" key="14">
    <source>
        <dbReference type="Proteomes" id="UP000030700"/>
    </source>
</evidence>
<gene>
    <name evidence="13" type="ORF">U14_03719</name>
</gene>
<dbReference type="AlphaFoldDB" id="A0A081BQ02"/>
<dbReference type="InterPro" id="IPR023408">
    <property type="entry name" value="MscS_beta-dom_sf"/>
</dbReference>
<feature type="transmembrane region" description="Helical" evidence="8">
    <location>
        <begin position="535"/>
        <end position="557"/>
    </location>
</feature>
<dbReference type="GO" id="GO:0005886">
    <property type="term" value="C:plasma membrane"/>
    <property type="evidence" value="ECO:0007669"/>
    <property type="project" value="UniProtKB-SubCell"/>
</dbReference>
<dbReference type="InterPro" id="IPR052702">
    <property type="entry name" value="MscS-like_channel"/>
</dbReference>
<evidence type="ECO:0000259" key="12">
    <source>
        <dbReference type="Pfam" id="PF21088"/>
    </source>
</evidence>
<dbReference type="Gene3D" id="1.10.287.1260">
    <property type="match status" value="1"/>
</dbReference>
<feature type="signal peptide" evidence="9">
    <location>
        <begin position="1"/>
        <end position="27"/>
    </location>
</feature>
<keyword evidence="3" id="KW-1003">Cell membrane</keyword>
<evidence type="ECO:0000256" key="6">
    <source>
        <dbReference type="ARBA" id="ARBA00023136"/>
    </source>
</evidence>
<dbReference type="EMBL" id="DF820458">
    <property type="protein sequence ID" value="GAK52468.1"/>
    <property type="molecule type" value="Genomic_DNA"/>
</dbReference>
<feature type="transmembrane region" description="Helical" evidence="8">
    <location>
        <begin position="493"/>
        <end position="514"/>
    </location>
</feature>
<accession>A0A081BQ02</accession>
<dbReference type="InterPro" id="IPR049142">
    <property type="entry name" value="MS_channel_1st"/>
</dbReference>
<dbReference type="Gene3D" id="2.30.30.60">
    <property type="match status" value="1"/>
</dbReference>
<proteinExistence type="inferred from homology"/>
<feature type="domain" description="Mechanosensitive ion channel MscS C-terminal" evidence="11">
    <location>
        <begin position="747"/>
        <end position="827"/>
    </location>
</feature>
<dbReference type="PANTHER" id="PTHR30347:SF1">
    <property type="entry name" value="MECHANOSENSITIVE CHANNEL MSCK"/>
    <property type="match status" value="1"/>
</dbReference>
<evidence type="ECO:0000256" key="5">
    <source>
        <dbReference type="ARBA" id="ARBA00022989"/>
    </source>
</evidence>
<name>A0A081BQ02_9BACT</name>
<dbReference type="InterPro" id="IPR011066">
    <property type="entry name" value="MscS_channel_C_sf"/>
</dbReference>
<evidence type="ECO:0000259" key="11">
    <source>
        <dbReference type="Pfam" id="PF21082"/>
    </source>
</evidence>
<evidence type="ECO:0000313" key="13">
    <source>
        <dbReference type="EMBL" id="GAK52468.1"/>
    </source>
</evidence>
<dbReference type="STRING" id="1499966.U14_03719"/>
<keyword evidence="9" id="KW-0732">Signal</keyword>
<dbReference type="SUPFAM" id="SSF82861">
    <property type="entry name" value="Mechanosensitive channel protein MscS (YggB), transmembrane region"/>
    <property type="match status" value="1"/>
</dbReference>
<evidence type="ECO:0000256" key="4">
    <source>
        <dbReference type="ARBA" id="ARBA00022692"/>
    </source>
</evidence>
<keyword evidence="6 8" id="KW-0472">Membrane</keyword>
<comment type="similarity">
    <text evidence="2">Belongs to the MscS (TC 1.A.23) family.</text>
</comment>
<evidence type="ECO:0000256" key="7">
    <source>
        <dbReference type="SAM" id="Coils"/>
    </source>
</evidence>
<feature type="transmembrane region" description="Helical" evidence="8">
    <location>
        <begin position="623"/>
        <end position="644"/>
    </location>
</feature>
<feature type="transmembrane region" description="Helical" evidence="8">
    <location>
        <begin position="389"/>
        <end position="410"/>
    </location>
</feature>
<keyword evidence="7" id="KW-0175">Coiled coil</keyword>
<dbReference type="InterPro" id="IPR049278">
    <property type="entry name" value="MS_channel_C"/>
</dbReference>
<sequence>MIYHRIRFWFIVVLVLAAIRSPLPAFAQPGVPTLTPAPTQNLDLNTSLSRTLIAEQQRKVSLDRELQHIEQLALNAETEIHTYAIQLSTYNNLLLVENISAEELQKVQKETRGILDVLNSKIKEAQEVSASSKQAGFTLYEQYTQNQQQLEDIRAAIRTKGTPDPQTQRLVATLEKVTSALEQNYHAAEKIQDAYNELLDRIQKIYAEFRALDERVSGQLETRKKQELLERNPDITGLLSSEQFLQDMKRLRMPLEVIRNAGGIVQALRQFLGRYGLNIGKIALFLLLVEPLMLKFRSFLKKLAFTTTFAQYPCRNLLFHILDHSFPFLEIGLCLLAYQSLEQDEVMIMLINIIVTVLLLILLYRWMADVVSFWSRDARDKRVLRCLKHVRRLMSAIPFITISNLFLHLLLGNSSLILLLERFALEILAVVWTLMFSKRMADLPPGHAYFTTDPKRQQTIDTMLVGLAYMISTGGLLMELAGYAAFVRYWYNGWLRTLGISLWGFLLFAVIQEWEQHVKTMDMAEQSGKLHQIEWLVFRLSWFLLPILVFTQLLIAWGEKDIVKTNLLKILSYPIPLGSSMHFSILRLVYGGIVLILVNFLVRTWRWVLAQRILVGSGLQKGMQASITTLSVYGIWLFGLMIALNAIGVDTATLTVAFGALGIGIGFGLQSIFNNFISGLILLFERPIEVGHVLEINGVWGQVETINVRSTVIRTFDNSAIIIPNADIISNQVTNWTFQDARMRRAIKVGVAYGSDPKLVEQTLYEIAQKHPRVLTNPAPLVHFSDFGENALLFILRFWTLLDYGVPTETEIRIEIDRTFKEKNIVIAFPQLDVHLYREQTKADEDVGGTGFPSNL</sequence>
<evidence type="ECO:0000259" key="10">
    <source>
        <dbReference type="Pfam" id="PF00924"/>
    </source>
</evidence>
<dbReference type="SUPFAM" id="SSF82689">
    <property type="entry name" value="Mechanosensitive channel protein MscS (YggB), C-terminal domain"/>
    <property type="match status" value="1"/>
</dbReference>
<feature type="transmembrane region" description="Helical" evidence="8">
    <location>
        <begin position="577"/>
        <end position="602"/>
    </location>
</feature>
<feature type="transmembrane region" description="Helical" evidence="8">
    <location>
        <begin position="275"/>
        <end position="296"/>
    </location>
</feature>
<dbReference type="Gene3D" id="3.30.70.100">
    <property type="match status" value="1"/>
</dbReference>
<organism evidence="13">
    <name type="scientific">Candidatus Moduliflexus flocculans</name>
    <dbReference type="NCBI Taxonomy" id="1499966"/>
    <lineage>
        <taxon>Bacteria</taxon>
        <taxon>Candidatus Moduliflexota</taxon>
        <taxon>Candidatus Moduliflexia</taxon>
        <taxon>Candidatus Moduliflexales</taxon>
        <taxon>Candidatus Moduliflexaceae</taxon>
    </lineage>
</organism>
<keyword evidence="14" id="KW-1185">Reference proteome</keyword>
<feature type="chain" id="PRO_5001755331" evidence="9">
    <location>
        <begin position="28"/>
        <end position="856"/>
    </location>
</feature>
<dbReference type="Pfam" id="PF21082">
    <property type="entry name" value="MS_channel_3rd"/>
    <property type="match status" value="1"/>
</dbReference>
<dbReference type="GO" id="GO:0055085">
    <property type="term" value="P:transmembrane transport"/>
    <property type="evidence" value="ECO:0007669"/>
    <property type="project" value="InterPro"/>
</dbReference>
<feature type="transmembrane region" description="Helical" evidence="8">
    <location>
        <begin position="416"/>
        <end position="436"/>
    </location>
</feature>
<feature type="transmembrane region" description="Helical" evidence="8">
    <location>
        <begin position="464"/>
        <end position="487"/>
    </location>
</feature>
<evidence type="ECO:0000256" key="8">
    <source>
        <dbReference type="SAM" id="Phobius"/>
    </source>
</evidence>
<feature type="domain" description="Mechanosensitive ion channel MscS" evidence="10">
    <location>
        <begin position="672"/>
        <end position="737"/>
    </location>
</feature>
<feature type="domain" description="Mechanosensitive ion channel transmembrane helices 2/3" evidence="12">
    <location>
        <begin position="630"/>
        <end position="670"/>
    </location>
</feature>
<feature type="transmembrane region" description="Helical" evidence="8">
    <location>
        <begin position="347"/>
        <end position="368"/>
    </location>
</feature>
<dbReference type="InterPro" id="IPR006685">
    <property type="entry name" value="MscS_channel_2nd"/>
</dbReference>